<comment type="caution">
    <text evidence="1">The sequence shown here is derived from an EMBL/GenBank/DDBJ whole genome shotgun (WGS) entry which is preliminary data.</text>
</comment>
<evidence type="ECO:0000313" key="1">
    <source>
        <dbReference type="EMBL" id="CAG8768771.1"/>
    </source>
</evidence>
<dbReference type="Proteomes" id="UP000789901">
    <property type="component" value="Unassembled WGS sequence"/>
</dbReference>
<gene>
    <name evidence="1" type="ORF">GMARGA_LOCUS18287</name>
</gene>
<evidence type="ECO:0000313" key="2">
    <source>
        <dbReference type="Proteomes" id="UP000789901"/>
    </source>
</evidence>
<name>A0ABN7VHE6_GIGMA</name>
<organism evidence="1 2">
    <name type="scientific">Gigaspora margarita</name>
    <dbReference type="NCBI Taxonomy" id="4874"/>
    <lineage>
        <taxon>Eukaryota</taxon>
        <taxon>Fungi</taxon>
        <taxon>Fungi incertae sedis</taxon>
        <taxon>Mucoromycota</taxon>
        <taxon>Glomeromycotina</taxon>
        <taxon>Glomeromycetes</taxon>
        <taxon>Diversisporales</taxon>
        <taxon>Gigasporaceae</taxon>
        <taxon>Gigaspora</taxon>
    </lineage>
</organism>
<dbReference type="EMBL" id="CAJVQB010014500">
    <property type="protein sequence ID" value="CAG8768771.1"/>
    <property type="molecule type" value="Genomic_DNA"/>
</dbReference>
<dbReference type="Gene3D" id="3.80.10.10">
    <property type="entry name" value="Ribonuclease Inhibitor"/>
    <property type="match status" value="1"/>
</dbReference>
<protein>
    <submittedName>
        <fullName evidence="1">34405_t:CDS:1</fullName>
    </submittedName>
</protein>
<accession>A0ABN7VHE6</accession>
<reference evidence="1 2" key="1">
    <citation type="submission" date="2021-06" db="EMBL/GenBank/DDBJ databases">
        <authorList>
            <person name="Kallberg Y."/>
            <person name="Tangrot J."/>
            <person name="Rosling A."/>
        </authorList>
    </citation>
    <scope>NUCLEOTIDE SEQUENCE [LARGE SCALE GENOMIC DNA]</scope>
    <source>
        <strain evidence="1 2">120-4 pot B 10/14</strain>
    </source>
</reference>
<dbReference type="InterPro" id="IPR032675">
    <property type="entry name" value="LRR_dom_sf"/>
</dbReference>
<keyword evidence="2" id="KW-1185">Reference proteome</keyword>
<sequence length="204" mass="23882">MKSLQEYLSKLIPKEENRNIIMIDHVKTVERMKKISGEFENDDGINNELVKLDLSTCRQLEVLSVYGNKFTSLDFLKNDNKYFYSYFDDYSSQNYNHFHGTLEPLQNLPKLKTLNISNADIDNGLEYLSDSIINFYCLVPCKFAGLDDKIIYKQVNVIKEKLETSFEGSCCITPCEKYAIYLSIWKKKNKGLVFKVRPDLFRDY</sequence>
<proteinExistence type="predicted"/>